<accession>A0ABV0SAP0</accession>
<sequence length="103" mass="11613">RNLHHMSQRQPHAAAHNSHKNGNDDRKYSTNKSKGQQWLLISGKLEELDSEMVHQDWSADMRKRCRAALHLPPAGLHGGAQKVCQSFSLALTPPLFAEPIRRA</sequence>
<gene>
    <name evidence="2" type="ORF">XENOCAPTIV_028609</name>
</gene>
<keyword evidence="3" id="KW-1185">Reference proteome</keyword>
<name>A0ABV0SAP0_9TELE</name>
<organism evidence="2 3">
    <name type="scientific">Xenoophorus captivus</name>
    <dbReference type="NCBI Taxonomy" id="1517983"/>
    <lineage>
        <taxon>Eukaryota</taxon>
        <taxon>Metazoa</taxon>
        <taxon>Chordata</taxon>
        <taxon>Craniata</taxon>
        <taxon>Vertebrata</taxon>
        <taxon>Euteleostomi</taxon>
        <taxon>Actinopterygii</taxon>
        <taxon>Neopterygii</taxon>
        <taxon>Teleostei</taxon>
        <taxon>Neoteleostei</taxon>
        <taxon>Acanthomorphata</taxon>
        <taxon>Ovalentaria</taxon>
        <taxon>Atherinomorphae</taxon>
        <taxon>Cyprinodontiformes</taxon>
        <taxon>Goodeidae</taxon>
        <taxon>Xenoophorus</taxon>
    </lineage>
</organism>
<dbReference type="EMBL" id="JAHRIN010075699">
    <property type="protein sequence ID" value="MEQ2217196.1"/>
    <property type="molecule type" value="Genomic_DNA"/>
</dbReference>
<proteinExistence type="predicted"/>
<comment type="caution">
    <text evidence="2">The sequence shown here is derived from an EMBL/GenBank/DDBJ whole genome shotgun (WGS) entry which is preliminary data.</text>
</comment>
<evidence type="ECO:0000313" key="3">
    <source>
        <dbReference type="Proteomes" id="UP001434883"/>
    </source>
</evidence>
<feature type="non-terminal residue" evidence="2">
    <location>
        <position position="1"/>
    </location>
</feature>
<evidence type="ECO:0000256" key="1">
    <source>
        <dbReference type="SAM" id="MobiDB-lite"/>
    </source>
</evidence>
<protein>
    <submittedName>
        <fullName evidence="2">Uncharacterized protein</fullName>
    </submittedName>
</protein>
<evidence type="ECO:0000313" key="2">
    <source>
        <dbReference type="EMBL" id="MEQ2217196.1"/>
    </source>
</evidence>
<dbReference type="Proteomes" id="UP001434883">
    <property type="component" value="Unassembled WGS sequence"/>
</dbReference>
<feature type="region of interest" description="Disordered" evidence="1">
    <location>
        <begin position="1"/>
        <end position="34"/>
    </location>
</feature>
<reference evidence="2 3" key="1">
    <citation type="submission" date="2021-06" db="EMBL/GenBank/DDBJ databases">
        <authorList>
            <person name="Palmer J.M."/>
        </authorList>
    </citation>
    <scope>NUCLEOTIDE SEQUENCE [LARGE SCALE GENOMIC DNA]</scope>
    <source>
        <strain evidence="2 3">XC_2019</strain>
        <tissue evidence="2">Muscle</tissue>
    </source>
</reference>